<reference evidence="2 3" key="1">
    <citation type="submission" date="2014-06" db="EMBL/GenBank/DDBJ databases">
        <title>Whole Genome Sequences of Three Symbiotic Endozoicomonas Bacteria.</title>
        <authorList>
            <person name="Neave M.J."/>
            <person name="Apprill A."/>
            <person name="Voolstra C.R."/>
        </authorList>
    </citation>
    <scope>NUCLEOTIDE SEQUENCE [LARGE SCALE GENOMIC DNA]</scope>
    <source>
        <strain evidence="2 3">LMG 24815</strain>
    </source>
</reference>
<proteinExistence type="predicted"/>
<dbReference type="eggNOG" id="COG0456">
    <property type="taxonomic scope" value="Bacteria"/>
</dbReference>
<name>A0A081MYX9_9GAMM</name>
<dbReference type="InterPro" id="IPR016181">
    <property type="entry name" value="Acyl_CoA_acyltransferase"/>
</dbReference>
<dbReference type="Gene3D" id="3.40.630.30">
    <property type="match status" value="1"/>
</dbReference>
<protein>
    <submittedName>
        <fullName evidence="2">GCN5 family acetyltransferase</fullName>
    </submittedName>
</protein>
<dbReference type="PROSITE" id="PS51186">
    <property type="entry name" value="GNAT"/>
    <property type="match status" value="1"/>
</dbReference>
<dbReference type="InterPro" id="IPR000182">
    <property type="entry name" value="GNAT_dom"/>
</dbReference>
<evidence type="ECO:0000313" key="2">
    <source>
        <dbReference type="EMBL" id="KEQ11402.1"/>
    </source>
</evidence>
<evidence type="ECO:0000259" key="1">
    <source>
        <dbReference type="PROSITE" id="PS51186"/>
    </source>
</evidence>
<dbReference type="EMBL" id="JOKG01000007">
    <property type="protein sequence ID" value="KEQ11402.1"/>
    <property type="molecule type" value="Genomic_DNA"/>
</dbReference>
<dbReference type="SUPFAM" id="SSF55729">
    <property type="entry name" value="Acyl-CoA N-acyltransferases (Nat)"/>
    <property type="match status" value="1"/>
</dbReference>
<dbReference type="Proteomes" id="UP000028006">
    <property type="component" value="Unassembled WGS sequence"/>
</dbReference>
<keyword evidence="2" id="KW-0808">Transferase</keyword>
<organism evidence="2 3">
    <name type="scientific">Endozoicomonas montiporae</name>
    <dbReference type="NCBI Taxonomy" id="1027273"/>
    <lineage>
        <taxon>Bacteria</taxon>
        <taxon>Pseudomonadati</taxon>
        <taxon>Pseudomonadota</taxon>
        <taxon>Gammaproteobacteria</taxon>
        <taxon>Oceanospirillales</taxon>
        <taxon>Endozoicomonadaceae</taxon>
        <taxon>Endozoicomonas</taxon>
    </lineage>
</organism>
<dbReference type="Pfam" id="PF00583">
    <property type="entry name" value="Acetyltransf_1"/>
    <property type="match status" value="1"/>
</dbReference>
<sequence length="170" mass="20170">MPIPKEPVSIWYLNMEHEHELVRKPLPNARFEIRECLEKQFEVNRFFYQFVGRHWNWNDKLSWSDKQWQDYAETPNRRTWIAYVDNSPAGYFELSKNSDNIVELDYFGLTERFVGKGYGGGFLSLAIEAAWQWNAHRVQVNTCSKDHPGALKNYQARGFRLYKTVTDTPN</sequence>
<accession>A0A081MYX9</accession>
<evidence type="ECO:0000313" key="3">
    <source>
        <dbReference type="Proteomes" id="UP000028006"/>
    </source>
</evidence>
<feature type="domain" description="N-acetyltransferase" evidence="1">
    <location>
        <begin position="31"/>
        <end position="170"/>
    </location>
</feature>
<gene>
    <name evidence="2" type="ORF">GZ77_25155</name>
</gene>
<comment type="caution">
    <text evidence="2">The sequence shown here is derived from an EMBL/GenBank/DDBJ whole genome shotgun (WGS) entry which is preliminary data.</text>
</comment>
<keyword evidence="3" id="KW-1185">Reference proteome</keyword>
<dbReference type="AlphaFoldDB" id="A0A081MYX9"/>
<dbReference type="GO" id="GO:0016747">
    <property type="term" value="F:acyltransferase activity, transferring groups other than amino-acyl groups"/>
    <property type="evidence" value="ECO:0007669"/>
    <property type="project" value="InterPro"/>
</dbReference>